<evidence type="ECO:0000313" key="3">
    <source>
        <dbReference type="Proteomes" id="UP001497522"/>
    </source>
</evidence>
<protein>
    <submittedName>
        <fullName evidence="2">Uncharacterized protein</fullName>
    </submittedName>
</protein>
<feature type="region of interest" description="Disordered" evidence="1">
    <location>
        <begin position="46"/>
        <end position="127"/>
    </location>
</feature>
<accession>A0ABP1BK06</accession>
<gene>
    <name evidence="2" type="ORF">CSSPJE1EN2_LOCUS17840</name>
</gene>
<name>A0ABP1BK06_9BRYO</name>
<sequence length="127" mass="14016">MMNMQPLSLWTVKKAEAESNEAEGTPNGITPNDTWMYGMRMPLSSGEPIAKHNLPFRPPTHMLPSEKPLQPPSPRRTLKNSDCNIMWRRSGTPPRPVSSPQQADPAGSNAACVPSLGWRPEGGIRCR</sequence>
<dbReference type="EMBL" id="OZ023705">
    <property type="protein sequence ID" value="CAK9875592.1"/>
    <property type="molecule type" value="Genomic_DNA"/>
</dbReference>
<organism evidence="2 3">
    <name type="scientific">Sphagnum jensenii</name>
    <dbReference type="NCBI Taxonomy" id="128206"/>
    <lineage>
        <taxon>Eukaryota</taxon>
        <taxon>Viridiplantae</taxon>
        <taxon>Streptophyta</taxon>
        <taxon>Embryophyta</taxon>
        <taxon>Bryophyta</taxon>
        <taxon>Sphagnophytina</taxon>
        <taxon>Sphagnopsida</taxon>
        <taxon>Sphagnales</taxon>
        <taxon>Sphagnaceae</taxon>
        <taxon>Sphagnum</taxon>
    </lineage>
</organism>
<evidence type="ECO:0000256" key="1">
    <source>
        <dbReference type="SAM" id="MobiDB-lite"/>
    </source>
</evidence>
<dbReference type="Proteomes" id="UP001497522">
    <property type="component" value="Chromosome 4"/>
</dbReference>
<proteinExistence type="predicted"/>
<reference evidence="2" key="1">
    <citation type="submission" date="2024-03" db="EMBL/GenBank/DDBJ databases">
        <authorList>
            <consortium name="ELIXIR-Norway"/>
            <consortium name="Elixir Norway"/>
        </authorList>
    </citation>
    <scope>NUCLEOTIDE SEQUENCE</scope>
</reference>
<evidence type="ECO:0000313" key="2">
    <source>
        <dbReference type="EMBL" id="CAK9875592.1"/>
    </source>
</evidence>
<keyword evidence="3" id="KW-1185">Reference proteome</keyword>